<dbReference type="EMBL" id="MKHE01000021">
    <property type="protein sequence ID" value="OWK04108.1"/>
    <property type="molecule type" value="Genomic_DNA"/>
</dbReference>
<name>A0A212CDM5_CEREH</name>
<evidence type="ECO:0000313" key="8">
    <source>
        <dbReference type="EMBL" id="OWK04108.1"/>
    </source>
</evidence>
<feature type="domain" description="Maestro-like HEAT-repeats" evidence="4">
    <location>
        <begin position="742"/>
        <end position="971"/>
    </location>
</feature>
<dbReference type="Pfam" id="PF23221">
    <property type="entry name" value="HEAT_MROH2B_1st"/>
    <property type="match status" value="1"/>
</dbReference>
<evidence type="ECO:0000259" key="4">
    <source>
        <dbReference type="Pfam" id="PF21047"/>
    </source>
</evidence>
<gene>
    <name evidence="8" type="ORF">Celaphus_00016102</name>
</gene>
<dbReference type="GO" id="GO:0005737">
    <property type="term" value="C:cytoplasm"/>
    <property type="evidence" value="ECO:0007669"/>
    <property type="project" value="TreeGrafter"/>
</dbReference>
<evidence type="ECO:0000256" key="3">
    <source>
        <dbReference type="SAM" id="SignalP"/>
    </source>
</evidence>
<evidence type="ECO:0000259" key="7">
    <source>
        <dbReference type="Pfam" id="PF23227"/>
    </source>
</evidence>
<evidence type="ECO:0000256" key="2">
    <source>
        <dbReference type="PROSITE-ProRule" id="PRU00103"/>
    </source>
</evidence>
<feature type="repeat" description="HEAT" evidence="2">
    <location>
        <begin position="1419"/>
        <end position="1449"/>
    </location>
</feature>
<evidence type="ECO:0000259" key="5">
    <source>
        <dbReference type="Pfam" id="PF23210"/>
    </source>
</evidence>
<dbReference type="InterPro" id="IPR056282">
    <property type="entry name" value="MROH2B-like_N_HEAT"/>
</dbReference>
<comment type="caution">
    <text evidence="8">The sequence shown here is derived from an EMBL/GenBank/DDBJ whole genome shotgun (WGS) entry which is preliminary data.</text>
</comment>
<dbReference type="Gene3D" id="1.25.10.10">
    <property type="entry name" value="Leucine-rich Repeat Variant"/>
    <property type="match status" value="4"/>
</dbReference>
<accession>A0A212CDM5</accession>
<feature type="domain" description="MROH2B-like N-terminal HEAT-repeats" evidence="6">
    <location>
        <begin position="1"/>
        <end position="94"/>
    </location>
</feature>
<dbReference type="InterPro" id="IPR055406">
    <property type="entry name" value="HEAT_Maestro"/>
</dbReference>
<protein>
    <submittedName>
        <fullName evidence="8">MROH1</fullName>
    </submittedName>
</protein>
<keyword evidence="3" id="KW-0732">Signal</keyword>
<dbReference type="InterPro" id="IPR045206">
    <property type="entry name" value="Maestro_heat-like_prot"/>
</dbReference>
<dbReference type="Pfam" id="PF23210">
    <property type="entry name" value="HEAT_Maestro_2"/>
    <property type="match status" value="4"/>
</dbReference>
<evidence type="ECO:0000259" key="6">
    <source>
        <dbReference type="Pfam" id="PF23221"/>
    </source>
</evidence>
<dbReference type="SUPFAM" id="SSF48371">
    <property type="entry name" value="ARM repeat"/>
    <property type="match status" value="1"/>
</dbReference>
<feature type="domain" description="Maestro/Maestro-like HEAT-repeats" evidence="7">
    <location>
        <begin position="1172"/>
        <end position="1445"/>
    </location>
</feature>
<dbReference type="InterPro" id="IPR016024">
    <property type="entry name" value="ARM-type_fold"/>
</dbReference>
<feature type="domain" description="MROH2B-like HEAT-repeats" evidence="5">
    <location>
        <begin position="347"/>
        <end position="463"/>
    </location>
</feature>
<dbReference type="Proteomes" id="UP000242450">
    <property type="component" value="Chromosome 21"/>
</dbReference>
<dbReference type="InterPro" id="IPR055408">
    <property type="entry name" value="HEAT_MROH2B-like"/>
</dbReference>
<dbReference type="InterPro" id="IPR048465">
    <property type="entry name" value="Maestro-like_HEAT"/>
</dbReference>
<proteinExistence type="predicted"/>
<organism evidence="8 9">
    <name type="scientific">Cervus elaphus hippelaphus</name>
    <name type="common">European red deer</name>
    <dbReference type="NCBI Taxonomy" id="46360"/>
    <lineage>
        <taxon>Eukaryota</taxon>
        <taxon>Metazoa</taxon>
        <taxon>Chordata</taxon>
        <taxon>Craniata</taxon>
        <taxon>Vertebrata</taxon>
        <taxon>Euteleostomi</taxon>
        <taxon>Mammalia</taxon>
        <taxon>Eutheria</taxon>
        <taxon>Laurasiatheria</taxon>
        <taxon>Artiodactyla</taxon>
        <taxon>Ruminantia</taxon>
        <taxon>Pecora</taxon>
        <taxon>Cervidae</taxon>
        <taxon>Cervinae</taxon>
        <taxon>Cervus</taxon>
    </lineage>
</organism>
<feature type="chain" id="PRO_5013188341" evidence="3">
    <location>
        <begin position="20"/>
        <end position="1449"/>
    </location>
</feature>
<keyword evidence="1" id="KW-0677">Repeat</keyword>
<reference evidence="8 9" key="1">
    <citation type="journal article" date="2018" name="Mol. Genet. Genomics">
        <title>The red deer Cervus elaphus genome CerEla1.0: sequencing, annotating, genes, and chromosomes.</title>
        <authorList>
            <person name="Bana N.A."/>
            <person name="Nyiri A."/>
            <person name="Nagy J."/>
            <person name="Frank K."/>
            <person name="Nagy T."/>
            <person name="Steger V."/>
            <person name="Schiller M."/>
            <person name="Lakatos P."/>
            <person name="Sugar L."/>
            <person name="Horn P."/>
            <person name="Barta E."/>
            <person name="Orosz L."/>
        </authorList>
    </citation>
    <scope>NUCLEOTIDE SEQUENCE [LARGE SCALE GENOMIC DNA]</scope>
    <source>
        <strain evidence="8">Hungarian</strain>
    </source>
</reference>
<dbReference type="Pfam" id="PF21047">
    <property type="entry name" value="HEAT_Maestro"/>
    <property type="match status" value="1"/>
</dbReference>
<feature type="domain" description="MROH2B-like HEAT-repeats" evidence="5">
    <location>
        <begin position="97"/>
        <end position="201"/>
    </location>
</feature>
<dbReference type="Pfam" id="PF23227">
    <property type="entry name" value="HEAT_MROH2B_C"/>
    <property type="match status" value="1"/>
</dbReference>
<evidence type="ECO:0000256" key="1">
    <source>
        <dbReference type="ARBA" id="ARBA00022737"/>
    </source>
</evidence>
<sequence length="1449" mass="158993">MVPFLTSILSTMLPMLGAAKHDSMKVVFCCALQRFSESTLEYLANLDQAPDPTVRKDAFASDIFGAYDILFHQWLQSREAKLRLAVVEALGPMSHLLPSEKLEEQLPKLLPGVLTLYKKHAETVHVSKVRTVRLRASVGEALSLGQILEAAVSVGSRTLDIQLDSLLAALHAQICVPIESSSPLVTSNRKEVLRCFTVLGTQVVPSVSSGAHRPDVRPPRWAWGVQAASREQDSLDEHLPAACCSPDRLLAFLLPKLDTSNERTRVGTLQVLRHVINAAAAQMAVKKPFILSSMKLPLLDTNNKVKRAVVQVVSAMAHHGYLEQPGGKAMVEYVVQQCALPPEAEAVSSNPYVGDGRGAASLRLLSVLHQDIHPALGQRWATAIPLLLEHLEEYSEETLSQKEWEEKLLMFLRDSLAVVSDNTWVCQLTLEMCKQLPNYNGTPLEKDLEQKAVGWPLETQRSTPTCCSSDTAQSAPGPCSGVQRCVWPMVQALSAPLRASLHWGAGTTPCLASLQNFLYKCVGTTLGAASSKEVVRKHLQELLETARYQEEREREGLACCFGICATSHLDDTLAQLEDFVKSDVLRKSAGIFNIFKDPALRLSLVQSVCMATQAICSSAHGGSFHLSRKAELVAQMVEFIKAEPPDSLRTPIRKKAMLACTTLEPALEEQVQADLIHSCLHSVMAMLPEPEEGDSHQESLYLDTMQALKDLLTSLLQRNMTPQGLQVMVEHLSPWIKSPRGHERVRALGLSACLLQFFLEHLQISALVPFHNLGLLVGLFSPRCADLWPATRREAVSCVHSLLYLQLGYEGFSRDYRDDVAEQLLSLKDGLAHPDPTILFHTCHSIAQIIAKRLPPDQLISLLLTLFEGLGDPDKNCSRAATVMINCLLKERGSMLQEKVPEIVSVLRSKLQETREEHVLQAAQHSVFVLATHHCATVVSSLLGSPLPFDSHTCTLWRALALEPGLAAQVLGLLLEKISRDVPFKESRAFLLSSTPDRVATLLPLAATCALHEVASAPASGPAVLELYPQLFAALLLRVSCTMGVQPPRHLQAKERRSASSGLASRSLEPCSSAVDALQAVLVRGGNEDVVQHMELDGGWQLLKTSAGHEEGVTRLASAMAKFAGPRLPLVMKVLFATQSSVYEVQRVTSTAFLAELLSSNVVNDLMLLESLLDNLTARQKDTSARVRRLVLRGLANVASGSPEKVQTHSPQLLTAMISGLDDGDDPHSLVALEAMVGLARLLDLVDTWDLRAVLLHIAVRIRPFFDSERMEFRSASIRLFGHLNKACRGDCEDVFLEQVVGGLAPLLLHLQDPQAPVVAACRFALRMCGPNLECEELAAVFQKHLQEGHGLHFGEFLNTTCKHLMRHFPDLLGRLLSTSLFYFKSSWEDVRAAAPMLTGFLVLHVEAEQLPQVDLEQLLAALQLLLKDPAPEVRAKAAETLGRLVKFA</sequence>
<feature type="domain" description="MROH2B-like HEAT-repeats" evidence="5">
    <location>
        <begin position="242"/>
        <end position="344"/>
    </location>
</feature>
<dbReference type="PROSITE" id="PS50077">
    <property type="entry name" value="HEAT_REPEAT"/>
    <property type="match status" value="1"/>
</dbReference>
<feature type="signal peptide" evidence="3">
    <location>
        <begin position="1"/>
        <end position="19"/>
    </location>
</feature>
<keyword evidence="9" id="KW-1185">Reference proteome</keyword>
<dbReference type="PANTHER" id="PTHR23120:SF44">
    <property type="entry name" value="MAESTRO HEAT-LIKE REPEAT-CONTAINING PROTEIN FAMILY MEMBER 1"/>
    <property type="match status" value="1"/>
</dbReference>
<dbReference type="InterPro" id="IPR021133">
    <property type="entry name" value="HEAT_type_2"/>
</dbReference>
<evidence type="ECO:0000313" key="9">
    <source>
        <dbReference type="Proteomes" id="UP000242450"/>
    </source>
</evidence>
<dbReference type="OrthoDB" id="1884734at2759"/>
<dbReference type="InterPro" id="IPR011989">
    <property type="entry name" value="ARM-like"/>
</dbReference>
<dbReference type="PANTHER" id="PTHR23120">
    <property type="entry name" value="MAESTRO-RELATED HEAT DOMAIN-CONTAINING"/>
    <property type="match status" value="1"/>
</dbReference>
<feature type="domain" description="MROH2B-like HEAT-repeats" evidence="5">
    <location>
        <begin position="596"/>
        <end position="718"/>
    </location>
</feature>